<evidence type="ECO:0000256" key="6">
    <source>
        <dbReference type="ARBA" id="ARBA00022692"/>
    </source>
</evidence>
<dbReference type="PANTHER" id="PTHR32552:SF89">
    <property type="entry name" value="CATECHOLATE SIDEROPHORE RECEPTOR FIU"/>
    <property type="match status" value="1"/>
</dbReference>
<dbReference type="Gene3D" id="2.40.170.20">
    <property type="entry name" value="TonB-dependent receptor, beta-barrel domain"/>
    <property type="match status" value="1"/>
</dbReference>
<organism evidence="19 20">
    <name type="scientific">Roseateles agri</name>
    <dbReference type="NCBI Taxonomy" id="3098619"/>
    <lineage>
        <taxon>Bacteria</taxon>
        <taxon>Pseudomonadati</taxon>
        <taxon>Pseudomonadota</taxon>
        <taxon>Betaproteobacteria</taxon>
        <taxon>Burkholderiales</taxon>
        <taxon>Sphaerotilaceae</taxon>
        <taxon>Roseateles</taxon>
    </lineage>
</organism>
<keyword evidence="4 14" id="KW-1134">Transmembrane beta strand</keyword>
<evidence type="ECO:0000256" key="2">
    <source>
        <dbReference type="ARBA" id="ARBA00009810"/>
    </source>
</evidence>
<keyword evidence="10 15" id="KW-0798">TonB box</keyword>
<feature type="region of interest" description="Disordered" evidence="16">
    <location>
        <begin position="1"/>
        <end position="25"/>
    </location>
</feature>
<evidence type="ECO:0000256" key="11">
    <source>
        <dbReference type="ARBA" id="ARBA00023136"/>
    </source>
</evidence>
<evidence type="ECO:0000256" key="7">
    <source>
        <dbReference type="ARBA" id="ARBA00022729"/>
    </source>
</evidence>
<dbReference type="Proteomes" id="UP001285263">
    <property type="component" value="Unassembled WGS sequence"/>
</dbReference>
<dbReference type="EMBL" id="JAXCLA010000003">
    <property type="protein sequence ID" value="MDY0745135.1"/>
    <property type="molecule type" value="Genomic_DNA"/>
</dbReference>
<evidence type="ECO:0000256" key="4">
    <source>
        <dbReference type="ARBA" id="ARBA00022452"/>
    </source>
</evidence>
<dbReference type="SUPFAM" id="SSF56935">
    <property type="entry name" value="Porins"/>
    <property type="match status" value="1"/>
</dbReference>
<dbReference type="InterPro" id="IPR039426">
    <property type="entry name" value="TonB-dep_rcpt-like"/>
</dbReference>
<keyword evidence="6 14" id="KW-0812">Transmembrane</keyword>
<dbReference type="PROSITE" id="PS52016">
    <property type="entry name" value="TONB_DEPENDENT_REC_3"/>
    <property type="match status" value="1"/>
</dbReference>
<dbReference type="Gene3D" id="2.170.130.10">
    <property type="entry name" value="TonB-dependent receptor, plug domain"/>
    <property type="match status" value="1"/>
</dbReference>
<comment type="caution">
    <text evidence="19">The sequence shown here is derived from an EMBL/GenBank/DDBJ whole genome shotgun (WGS) entry which is preliminary data.</text>
</comment>
<comment type="subcellular location">
    <subcellularLocation>
        <location evidence="1 14">Cell outer membrane</location>
        <topology evidence="1 14">Multi-pass membrane protein</topology>
    </subcellularLocation>
</comment>
<keyword evidence="5" id="KW-0410">Iron transport</keyword>
<evidence type="ECO:0000256" key="5">
    <source>
        <dbReference type="ARBA" id="ARBA00022496"/>
    </source>
</evidence>
<evidence type="ECO:0000256" key="15">
    <source>
        <dbReference type="RuleBase" id="RU003357"/>
    </source>
</evidence>
<reference evidence="19 20" key="1">
    <citation type="submission" date="2023-11" db="EMBL/GenBank/DDBJ databases">
        <title>Paucibacter sp. nov., isolated from fresh soil in Korea.</title>
        <authorList>
            <person name="Le N.T.T."/>
        </authorList>
    </citation>
    <scope>NUCLEOTIDE SEQUENCE [LARGE SCALE GENOMIC DNA]</scope>
    <source>
        <strain evidence="19 20">R3-3</strain>
    </source>
</reference>
<evidence type="ECO:0000256" key="10">
    <source>
        <dbReference type="ARBA" id="ARBA00023077"/>
    </source>
</evidence>
<dbReference type="Pfam" id="PF07715">
    <property type="entry name" value="Plug"/>
    <property type="match status" value="1"/>
</dbReference>
<keyword evidence="13 14" id="KW-0998">Cell outer membrane</keyword>
<proteinExistence type="inferred from homology"/>
<accession>A0ABU5DFS5</accession>
<evidence type="ECO:0000259" key="18">
    <source>
        <dbReference type="Pfam" id="PF07715"/>
    </source>
</evidence>
<comment type="similarity">
    <text evidence="2 14 15">Belongs to the TonB-dependent receptor family.</text>
</comment>
<protein>
    <submittedName>
        <fullName evidence="19">TonB-dependent receptor</fullName>
    </submittedName>
</protein>
<keyword evidence="3 14" id="KW-0813">Transport</keyword>
<dbReference type="PANTHER" id="PTHR32552">
    <property type="entry name" value="FERRICHROME IRON RECEPTOR-RELATED"/>
    <property type="match status" value="1"/>
</dbReference>
<evidence type="ECO:0000256" key="8">
    <source>
        <dbReference type="ARBA" id="ARBA00023004"/>
    </source>
</evidence>
<sequence>MNEPTLTPSADRIANACGGSRQRSRQPLPLTRCALAASLAIVQMSAARAQQAEAAPAPAAPASAAARDTTADQLDRVIVTGSTSLKRTVRESSVAVTVADREDLDRKAPRSTASALELIPGFMVEDSGGEVSNNFSVRGLAGGGQTFVQLSEDGLPVFYTNALADTILKQELMIDRMEAVRGGTSGILTVNGAGATVNFLTFRNKDEREGAIRLTTSDYATRRLDLRYGGDLGGGWYGGGGGFYRGADSPRDVGFTADHGGIVRGYLGKKLDNGGDFSVNVKLVNDHNTFLLPIPVQGLGDPKSIPGFNANTGTMLGPDNAMMTVRTSAATGALSQLNDARNQGVYTRAVAIGYNYEQPLSPQWTVRSKGRYTDFKNDFNAVFSYDNASLVSATDRLNPAKWSDVQGMLNRFAAACGGSCTPALKVTSTGQIIKDASALSSLNGNGLVAGNISADNKRYVREFVNDASATWTTSNNSLTAGWLAFDTHIDKDQNVGATSFLSDVRSNARRLDIVALDAQGNVKGYLTDNSVLQYEAWGEGVNNSHATSNSIYLNDEFKASDRWRLDGGVRFEHYSITARHGIGASDTTIPGAFDSNGTDVDNVMANNNFGGAFSGNFNTIRSSFNEKSLTFGSNYLINDYLAAYGRYSSSYQANGENPVTKISFAEAGIRMKAKGFSGSLTYFRTKYKDARISRQFGTDTTDTAIQGDYNVDGIEVDALWRPVRWAGLNVVGSVQDAKFTGHSVTGPSATTAISGPTAFDGNRPERTPKINYTMSPTFYLPDGKGELSISYHRVGQRFADPGNTIVLPAYGTWNLSGRYELTPTLSLLASIQNLTNTVGLTEGNPRSGFSESSGSNYYFARPILGRNANVSLTLSF</sequence>
<dbReference type="InterPro" id="IPR036942">
    <property type="entry name" value="Beta-barrel_TonB_sf"/>
</dbReference>
<keyword evidence="9" id="KW-0406">Ion transport</keyword>
<feature type="domain" description="TonB-dependent receptor-like beta-barrel" evidence="17">
    <location>
        <begin position="335"/>
        <end position="834"/>
    </location>
</feature>
<evidence type="ECO:0000313" key="19">
    <source>
        <dbReference type="EMBL" id="MDY0745135.1"/>
    </source>
</evidence>
<dbReference type="InterPro" id="IPR012910">
    <property type="entry name" value="Plug_dom"/>
</dbReference>
<evidence type="ECO:0000256" key="3">
    <source>
        <dbReference type="ARBA" id="ARBA00022448"/>
    </source>
</evidence>
<keyword evidence="12 19" id="KW-0675">Receptor</keyword>
<dbReference type="InterPro" id="IPR037066">
    <property type="entry name" value="Plug_dom_sf"/>
</dbReference>
<evidence type="ECO:0000256" key="13">
    <source>
        <dbReference type="ARBA" id="ARBA00023237"/>
    </source>
</evidence>
<keyword evidence="11 14" id="KW-0472">Membrane</keyword>
<name>A0ABU5DFS5_9BURK</name>
<dbReference type="InterPro" id="IPR000531">
    <property type="entry name" value="Beta-barrel_TonB"/>
</dbReference>
<evidence type="ECO:0000259" key="17">
    <source>
        <dbReference type="Pfam" id="PF00593"/>
    </source>
</evidence>
<evidence type="ECO:0000256" key="9">
    <source>
        <dbReference type="ARBA" id="ARBA00023065"/>
    </source>
</evidence>
<evidence type="ECO:0000256" key="14">
    <source>
        <dbReference type="PROSITE-ProRule" id="PRU01360"/>
    </source>
</evidence>
<keyword evidence="20" id="KW-1185">Reference proteome</keyword>
<dbReference type="Pfam" id="PF00593">
    <property type="entry name" value="TonB_dep_Rec_b-barrel"/>
    <property type="match status" value="1"/>
</dbReference>
<feature type="domain" description="TonB-dependent receptor plug" evidence="18">
    <location>
        <begin position="89"/>
        <end position="194"/>
    </location>
</feature>
<evidence type="ECO:0000256" key="12">
    <source>
        <dbReference type="ARBA" id="ARBA00023170"/>
    </source>
</evidence>
<evidence type="ECO:0000256" key="1">
    <source>
        <dbReference type="ARBA" id="ARBA00004571"/>
    </source>
</evidence>
<keyword evidence="7" id="KW-0732">Signal</keyword>
<evidence type="ECO:0000256" key="16">
    <source>
        <dbReference type="SAM" id="MobiDB-lite"/>
    </source>
</evidence>
<dbReference type="RefSeq" id="WP_320423035.1">
    <property type="nucleotide sequence ID" value="NZ_JAXCLA010000003.1"/>
</dbReference>
<evidence type="ECO:0000313" key="20">
    <source>
        <dbReference type="Proteomes" id="UP001285263"/>
    </source>
</evidence>
<keyword evidence="8" id="KW-0408">Iron</keyword>
<gene>
    <name evidence="19" type="ORF">SNE35_11475</name>
</gene>